<sequence>MNGDDASLREEDICYQILGCAMAVAREIGHGLHEKPYENALVVALEEEHVPFEQQPSYRVEFRGRKVGEYIPDLVVDERVIVDTKVIDRITGHERGQMINYLRITGLTVGLIINFKHAKLQWERVVL</sequence>
<name>A0ABZ1C321_9BACT</name>
<dbReference type="RefSeq" id="WP_221032805.1">
    <property type="nucleotide sequence ID" value="NZ_CP139781.1"/>
</dbReference>
<dbReference type="Proteomes" id="UP000738431">
    <property type="component" value="Chromosome"/>
</dbReference>
<reference evidence="1 2" key="1">
    <citation type="submission" date="2023-12" db="EMBL/GenBank/DDBJ databases">
        <title>Description of an unclassified Opitutus bacterium of Verrucomicrobiota.</title>
        <authorList>
            <person name="Zhang D.-F."/>
        </authorList>
    </citation>
    <scope>NUCLEOTIDE SEQUENCE [LARGE SCALE GENOMIC DNA]</scope>
    <source>
        <strain evidence="1 2">WL0086</strain>
    </source>
</reference>
<dbReference type="Pfam" id="PF13366">
    <property type="entry name" value="PDDEXK_3"/>
    <property type="match status" value="1"/>
</dbReference>
<evidence type="ECO:0000313" key="1">
    <source>
        <dbReference type="EMBL" id="WRQ85653.1"/>
    </source>
</evidence>
<accession>A0ABZ1C321</accession>
<keyword evidence="2" id="KW-1185">Reference proteome</keyword>
<proteinExistence type="predicted"/>
<organism evidence="1 2">
    <name type="scientific">Actomonas aquatica</name>
    <dbReference type="NCBI Taxonomy" id="2866162"/>
    <lineage>
        <taxon>Bacteria</taxon>
        <taxon>Pseudomonadati</taxon>
        <taxon>Verrucomicrobiota</taxon>
        <taxon>Opitutia</taxon>
        <taxon>Opitutales</taxon>
        <taxon>Opitutaceae</taxon>
        <taxon>Actomonas</taxon>
    </lineage>
</organism>
<dbReference type="NCBIfam" id="TIGR04256">
    <property type="entry name" value="GxxExxY"/>
    <property type="match status" value="1"/>
</dbReference>
<evidence type="ECO:0000313" key="2">
    <source>
        <dbReference type="Proteomes" id="UP000738431"/>
    </source>
</evidence>
<dbReference type="EMBL" id="CP139781">
    <property type="protein sequence ID" value="WRQ85653.1"/>
    <property type="molecule type" value="Genomic_DNA"/>
</dbReference>
<protein>
    <submittedName>
        <fullName evidence="1">GxxExxY protein</fullName>
    </submittedName>
</protein>
<gene>
    <name evidence="1" type="ORF">K1X11_012645</name>
</gene>
<dbReference type="InterPro" id="IPR026350">
    <property type="entry name" value="GxxExxY"/>
</dbReference>